<dbReference type="Gene3D" id="1.20.1260.10">
    <property type="match status" value="1"/>
</dbReference>
<dbReference type="RefSeq" id="WP_040276873.1">
    <property type="nucleotide sequence ID" value="NZ_JROO01000067.1"/>
</dbReference>
<dbReference type="PRINTS" id="PR01346">
    <property type="entry name" value="HELNAPAPROT"/>
</dbReference>
<dbReference type="AlphaFoldDB" id="A0A0C2FBE9"/>
<organism evidence="4 5">
    <name type="scientific">Streptomonospora alba</name>
    <dbReference type="NCBI Taxonomy" id="183763"/>
    <lineage>
        <taxon>Bacteria</taxon>
        <taxon>Bacillati</taxon>
        <taxon>Actinomycetota</taxon>
        <taxon>Actinomycetes</taxon>
        <taxon>Streptosporangiales</taxon>
        <taxon>Nocardiopsidaceae</taxon>
        <taxon>Streptomonospora</taxon>
    </lineage>
</organism>
<accession>A0A0C2FBE9</accession>
<dbReference type="InterPro" id="IPR009078">
    <property type="entry name" value="Ferritin-like_SF"/>
</dbReference>
<dbReference type="GO" id="GO:0008199">
    <property type="term" value="F:ferric iron binding"/>
    <property type="evidence" value="ECO:0007669"/>
    <property type="project" value="InterPro"/>
</dbReference>
<dbReference type="Proteomes" id="UP000031675">
    <property type="component" value="Unassembled WGS sequence"/>
</dbReference>
<protein>
    <submittedName>
        <fullName evidence="4">Ferritin</fullName>
    </submittedName>
</protein>
<comment type="similarity">
    <text evidence="1 2">Belongs to the Dps family.</text>
</comment>
<dbReference type="SUPFAM" id="SSF47240">
    <property type="entry name" value="Ferritin-like"/>
    <property type="match status" value="1"/>
</dbReference>
<evidence type="ECO:0000256" key="2">
    <source>
        <dbReference type="RuleBase" id="RU003875"/>
    </source>
</evidence>
<dbReference type="PANTHER" id="PTHR42932">
    <property type="entry name" value="GENERAL STRESS PROTEIN 20U"/>
    <property type="match status" value="1"/>
</dbReference>
<dbReference type="GO" id="GO:0016722">
    <property type="term" value="F:oxidoreductase activity, acting on metal ions"/>
    <property type="evidence" value="ECO:0007669"/>
    <property type="project" value="InterPro"/>
</dbReference>
<evidence type="ECO:0000259" key="3">
    <source>
        <dbReference type="Pfam" id="PF00210"/>
    </source>
</evidence>
<reference evidence="5" key="1">
    <citation type="journal article" date="2015" name="Chem. Biol.">
        <title>Structure, bioactivity, and resistance mechanism of streptomonomicin, an unusual lasso Peptide from an understudied halophilic actinomycete.</title>
        <authorList>
            <person name="Metelev M."/>
            <person name="Tietz J.I."/>
            <person name="Melby J.O."/>
            <person name="Blair P.M."/>
            <person name="Zhu L."/>
            <person name="Livnat I."/>
            <person name="Severinov K."/>
            <person name="Mitchell D.A."/>
        </authorList>
    </citation>
    <scope>NUCLEOTIDE SEQUENCE [LARGE SCALE GENOMIC DNA]</scope>
    <source>
        <strain evidence="5">YIM 90003</strain>
    </source>
</reference>
<dbReference type="CDD" id="cd01043">
    <property type="entry name" value="DPS"/>
    <property type="match status" value="1"/>
</dbReference>
<dbReference type="PROSITE" id="PS00818">
    <property type="entry name" value="DPS_1"/>
    <property type="match status" value="1"/>
</dbReference>
<dbReference type="PIRSF" id="PIRSF005900">
    <property type="entry name" value="Dps"/>
    <property type="match status" value="1"/>
</dbReference>
<dbReference type="InterPro" id="IPR023188">
    <property type="entry name" value="DPS_DNA-bd_CS"/>
</dbReference>
<gene>
    <name evidence="4" type="ORF">LP52_24955</name>
</gene>
<feature type="domain" description="Ferritin/DPS" evidence="3">
    <location>
        <begin position="20"/>
        <end position="154"/>
    </location>
</feature>
<dbReference type="OrthoDB" id="9797687at2"/>
<evidence type="ECO:0000313" key="5">
    <source>
        <dbReference type="Proteomes" id="UP000031675"/>
    </source>
</evidence>
<dbReference type="STRING" id="183763.LP52_24955"/>
<keyword evidence="5" id="KW-1185">Reference proteome</keyword>
<dbReference type="InterPro" id="IPR012347">
    <property type="entry name" value="Ferritin-like"/>
</dbReference>
<dbReference type="EMBL" id="JROO01000067">
    <property type="protein sequence ID" value="KIH96454.1"/>
    <property type="molecule type" value="Genomic_DNA"/>
</dbReference>
<dbReference type="InterPro" id="IPR002177">
    <property type="entry name" value="DPS_DNA-bd"/>
</dbReference>
<proteinExistence type="inferred from homology"/>
<evidence type="ECO:0000313" key="4">
    <source>
        <dbReference type="EMBL" id="KIH96454.1"/>
    </source>
</evidence>
<evidence type="ECO:0000256" key="1">
    <source>
        <dbReference type="ARBA" id="ARBA00009497"/>
    </source>
</evidence>
<dbReference type="Pfam" id="PF00210">
    <property type="entry name" value="Ferritin"/>
    <property type="match status" value="1"/>
</dbReference>
<name>A0A0C2FBE9_9ACTN</name>
<dbReference type="PANTHER" id="PTHR42932:SF2">
    <property type="entry name" value="DNA PROTECTION DURING STARVATION PROTEIN 1"/>
    <property type="match status" value="1"/>
</dbReference>
<sequence length="155" mass="17157">MPKIHGPLEDSARKTTGEVLQASVVDLIDLSLLAKQCHWNVIGRSFRSVHLQLDELVDVARKHTDVLAERAVAIGVNPDGRSTKVAGDTRNAQPDPGYLQDDKVIAVITDALAGMVSRFRERIATTEESDEVSQDELIAAAQDLEQQHWMFEAMR</sequence>
<comment type="caution">
    <text evidence="4">The sequence shown here is derived from an EMBL/GenBank/DDBJ whole genome shotgun (WGS) entry which is preliminary data.</text>
</comment>
<dbReference type="InterPro" id="IPR008331">
    <property type="entry name" value="Ferritin_DPS_dom"/>
</dbReference>